<organism evidence="2 3">
    <name type="scientific">Aliiglaciecola litoralis</name>
    <dbReference type="NCBI Taxonomy" id="582857"/>
    <lineage>
        <taxon>Bacteria</taxon>
        <taxon>Pseudomonadati</taxon>
        <taxon>Pseudomonadota</taxon>
        <taxon>Gammaproteobacteria</taxon>
        <taxon>Alteromonadales</taxon>
        <taxon>Alteromonadaceae</taxon>
        <taxon>Aliiglaciecola</taxon>
    </lineage>
</organism>
<reference evidence="3" key="1">
    <citation type="journal article" date="2019" name="Int. J. Syst. Evol. Microbiol.">
        <title>The Global Catalogue of Microorganisms (GCM) 10K type strain sequencing project: providing services to taxonomists for standard genome sequencing and annotation.</title>
        <authorList>
            <consortium name="The Broad Institute Genomics Platform"/>
            <consortium name="The Broad Institute Genome Sequencing Center for Infectious Disease"/>
            <person name="Wu L."/>
            <person name="Ma J."/>
        </authorList>
    </citation>
    <scope>NUCLEOTIDE SEQUENCE [LARGE SCALE GENOMIC DNA]</scope>
    <source>
        <strain evidence="3">JCM 15896</strain>
    </source>
</reference>
<evidence type="ECO:0000313" key="3">
    <source>
        <dbReference type="Proteomes" id="UP001500359"/>
    </source>
</evidence>
<proteinExistence type="predicted"/>
<dbReference type="Pfam" id="PF13349">
    <property type="entry name" value="DUF4097"/>
    <property type="match status" value="1"/>
</dbReference>
<dbReference type="InterPro" id="IPR025164">
    <property type="entry name" value="Toastrack_DUF4097"/>
</dbReference>
<dbReference type="EMBL" id="BAAAFD010000015">
    <property type="protein sequence ID" value="GAA0859876.1"/>
    <property type="molecule type" value="Genomic_DNA"/>
</dbReference>
<name>A0ABP3X5G7_9ALTE</name>
<sequence length="347" mass="37762">MNTAFVISKNGRDWFTNPTCTAASNLKKGNLMKHLWLSIALCLFSAIAMAGEKVDQTIKADKNGYVQIEHMNGHASIKGWANNEVRVVGKLGDRTDKFIFERDGNEVLIKVKVKGNRGSWSWDSDDGDELEIFVPYDSKINYSSTNANVEVTDIRGSSDIDTVNGNIEVVDLSGRLRIEAVNGDISARGLVGDIKIETVNGDIRDRDSKATEAVYESVNGDINVNVGSVEVKAETVNGDIELDLGKIEQLSLSTVNGSIEAKLELAKQGEVRASSVGGDVTLSFQSDVSARFDLQGHAGGRIVNKLTKDKEQKAKYGPSRWLEFSHNGGNGRVKVSTVSGRIKIDKK</sequence>
<gene>
    <name evidence="2" type="ORF">GCM10009114_35040</name>
</gene>
<evidence type="ECO:0000259" key="1">
    <source>
        <dbReference type="Pfam" id="PF13349"/>
    </source>
</evidence>
<dbReference type="Proteomes" id="UP001500359">
    <property type="component" value="Unassembled WGS sequence"/>
</dbReference>
<dbReference type="RefSeq" id="WP_343862342.1">
    <property type="nucleotide sequence ID" value="NZ_BAAAFD010000015.1"/>
</dbReference>
<feature type="domain" description="DUF4097" evidence="1">
    <location>
        <begin position="84"/>
        <end position="287"/>
    </location>
</feature>
<evidence type="ECO:0000313" key="2">
    <source>
        <dbReference type="EMBL" id="GAA0859876.1"/>
    </source>
</evidence>
<keyword evidence="3" id="KW-1185">Reference proteome</keyword>
<accession>A0ABP3X5G7</accession>
<comment type="caution">
    <text evidence="2">The sequence shown here is derived from an EMBL/GenBank/DDBJ whole genome shotgun (WGS) entry which is preliminary data.</text>
</comment>
<protein>
    <recommendedName>
        <fullName evidence="1">DUF4097 domain-containing protein</fullName>
    </recommendedName>
</protein>